<organism evidence="12">
    <name type="scientific">Geoalkalibacter subterraneus</name>
    <dbReference type="NCBI Taxonomy" id="483547"/>
    <lineage>
        <taxon>Bacteria</taxon>
        <taxon>Pseudomonadati</taxon>
        <taxon>Thermodesulfobacteriota</taxon>
        <taxon>Desulfuromonadia</taxon>
        <taxon>Desulfuromonadales</taxon>
        <taxon>Geoalkalibacteraceae</taxon>
        <taxon>Geoalkalibacter</taxon>
    </lineage>
</organism>
<dbReference type="AlphaFoldDB" id="A0A831LMS7"/>
<keyword evidence="10" id="KW-0472">Membrane</keyword>
<keyword evidence="7 9" id="KW-0573">Peptidoglycan synthesis</keyword>
<keyword evidence="4" id="KW-0808">Transferase</keyword>
<comment type="pathway">
    <text evidence="1 9">Cell wall biogenesis; peptidoglycan biosynthesis.</text>
</comment>
<evidence type="ECO:0000256" key="10">
    <source>
        <dbReference type="SAM" id="Phobius"/>
    </source>
</evidence>
<dbReference type="Gene3D" id="3.10.350.10">
    <property type="entry name" value="LysM domain"/>
    <property type="match status" value="1"/>
</dbReference>
<keyword evidence="6 9" id="KW-0133">Cell shape</keyword>
<keyword evidence="10" id="KW-1133">Transmembrane helix</keyword>
<protein>
    <submittedName>
        <fullName evidence="12">Peptidoglycan L,D-transpeptidase</fullName>
    </submittedName>
</protein>
<proteinExistence type="inferred from homology"/>
<evidence type="ECO:0000313" key="12">
    <source>
        <dbReference type="EMBL" id="HDR46501.1"/>
    </source>
</evidence>
<evidence type="ECO:0000256" key="6">
    <source>
        <dbReference type="ARBA" id="ARBA00022960"/>
    </source>
</evidence>
<dbReference type="GO" id="GO:0071972">
    <property type="term" value="F:peptidoglycan L,D-transpeptidase activity"/>
    <property type="evidence" value="ECO:0007669"/>
    <property type="project" value="TreeGrafter"/>
</dbReference>
<dbReference type="EMBL" id="DSDO01000151">
    <property type="protein sequence ID" value="HDR46501.1"/>
    <property type="molecule type" value="Genomic_DNA"/>
</dbReference>
<keyword evidence="3" id="KW-0328">Glycosyltransferase</keyword>
<sequence>MFSSCKDRTAPFSRPCERQSSLQQRILSYVFKSTLFLLVSMSLPALFPTMEARAWQPRLMEEARLEDKKPTVVGSNREYILGKGENLVHLAYRSGVGYTNMVRANPEIDPWMPSAGQRITLPTAAIIPLPLEPGITINLAELRLYLIWEQDGQKYVRIYPIGIGREGRDTPPGTYQVANRAENPSWTPPPSIRAEMPELPPVVPPGGDNPLGSHWIGLSDYNLGIHGTNKPHGVGRRISSGCIRLYPRDIEDLYHRVTVGLPVRIINDPIKLGIKDGHLYLEVHSLEGLEKEAALRRVWDQAETVGVDQAIDRGAVQETLRRANGLPARVSVAREIADTKAPR</sequence>
<dbReference type="Proteomes" id="UP000886162">
    <property type="component" value="Unassembled WGS sequence"/>
</dbReference>
<feature type="active site" description="Nucleophile" evidence="9">
    <location>
        <position position="242"/>
    </location>
</feature>
<dbReference type="GO" id="GO:0008360">
    <property type="term" value="P:regulation of cell shape"/>
    <property type="evidence" value="ECO:0007669"/>
    <property type="project" value="UniProtKB-UniRule"/>
</dbReference>
<evidence type="ECO:0000256" key="1">
    <source>
        <dbReference type="ARBA" id="ARBA00004752"/>
    </source>
</evidence>
<evidence type="ECO:0000259" key="11">
    <source>
        <dbReference type="PROSITE" id="PS52029"/>
    </source>
</evidence>
<evidence type="ECO:0000256" key="2">
    <source>
        <dbReference type="ARBA" id="ARBA00005992"/>
    </source>
</evidence>
<evidence type="ECO:0000256" key="9">
    <source>
        <dbReference type="PROSITE-ProRule" id="PRU01373"/>
    </source>
</evidence>
<dbReference type="GO" id="GO:0071555">
    <property type="term" value="P:cell wall organization"/>
    <property type="evidence" value="ECO:0007669"/>
    <property type="project" value="UniProtKB-UniRule"/>
</dbReference>
<dbReference type="PANTHER" id="PTHR30582">
    <property type="entry name" value="L,D-TRANSPEPTIDASE"/>
    <property type="match status" value="1"/>
</dbReference>
<dbReference type="InterPro" id="IPR038063">
    <property type="entry name" value="Transpep_catalytic_dom"/>
</dbReference>
<evidence type="ECO:0000256" key="7">
    <source>
        <dbReference type="ARBA" id="ARBA00022984"/>
    </source>
</evidence>
<name>A0A831LMS7_9BACT</name>
<feature type="transmembrane region" description="Helical" evidence="10">
    <location>
        <begin position="26"/>
        <end position="47"/>
    </location>
</feature>
<dbReference type="GO" id="GO:0016757">
    <property type="term" value="F:glycosyltransferase activity"/>
    <property type="evidence" value="ECO:0007669"/>
    <property type="project" value="UniProtKB-KW"/>
</dbReference>
<keyword evidence="10" id="KW-0812">Transmembrane</keyword>
<dbReference type="CDD" id="cd00118">
    <property type="entry name" value="LysM"/>
    <property type="match status" value="1"/>
</dbReference>
<accession>A0A831LMS7</accession>
<feature type="active site" description="Proton donor/acceptor" evidence="9">
    <location>
        <position position="226"/>
    </location>
</feature>
<dbReference type="InterPro" id="IPR005490">
    <property type="entry name" value="LD_TPept_cat_dom"/>
</dbReference>
<dbReference type="UniPathway" id="UPA00219"/>
<feature type="domain" description="L,D-TPase catalytic" evidence="11">
    <location>
        <begin position="133"/>
        <end position="266"/>
    </location>
</feature>
<gene>
    <name evidence="12" type="ORF">ENN94_02245</name>
</gene>
<dbReference type="PROSITE" id="PS52029">
    <property type="entry name" value="LD_TPASE"/>
    <property type="match status" value="1"/>
</dbReference>
<dbReference type="SUPFAM" id="SSF141523">
    <property type="entry name" value="L,D-transpeptidase catalytic domain-like"/>
    <property type="match status" value="1"/>
</dbReference>
<evidence type="ECO:0000256" key="4">
    <source>
        <dbReference type="ARBA" id="ARBA00022679"/>
    </source>
</evidence>
<keyword evidence="5" id="KW-0378">Hydrolase</keyword>
<evidence type="ECO:0000256" key="3">
    <source>
        <dbReference type="ARBA" id="ARBA00022676"/>
    </source>
</evidence>
<comment type="caution">
    <text evidence="12">The sequence shown here is derived from an EMBL/GenBank/DDBJ whole genome shotgun (WGS) entry which is preliminary data.</text>
</comment>
<evidence type="ECO:0000256" key="5">
    <source>
        <dbReference type="ARBA" id="ARBA00022801"/>
    </source>
</evidence>
<dbReference type="GO" id="GO:0005576">
    <property type="term" value="C:extracellular region"/>
    <property type="evidence" value="ECO:0007669"/>
    <property type="project" value="TreeGrafter"/>
</dbReference>
<reference evidence="12" key="1">
    <citation type="journal article" date="2020" name="mSystems">
        <title>Genome- and Community-Level Interaction Insights into Carbon Utilization and Element Cycling Functions of Hydrothermarchaeota in Hydrothermal Sediment.</title>
        <authorList>
            <person name="Zhou Z."/>
            <person name="Liu Y."/>
            <person name="Xu W."/>
            <person name="Pan J."/>
            <person name="Luo Z.H."/>
            <person name="Li M."/>
        </authorList>
    </citation>
    <scope>NUCLEOTIDE SEQUENCE [LARGE SCALE GENOMIC DNA]</scope>
    <source>
        <strain evidence="12">SpSt-1220</strain>
    </source>
</reference>
<dbReference type="InterPro" id="IPR018392">
    <property type="entry name" value="LysM"/>
</dbReference>
<dbReference type="PANTHER" id="PTHR30582:SF24">
    <property type="entry name" value="L,D-TRANSPEPTIDASE ERFK_SRFK-RELATED"/>
    <property type="match status" value="1"/>
</dbReference>
<dbReference type="InterPro" id="IPR036779">
    <property type="entry name" value="LysM_dom_sf"/>
</dbReference>
<dbReference type="CDD" id="cd16913">
    <property type="entry name" value="YkuD_like"/>
    <property type="match status" value="1"/>
</dbReference>
<dbReference type="Gene3D" id="2.40.440.10">
    <property type="entry name" value="L,D-transpeptidase catalytic domain-like"/>
    <property type="match status" value="1"/>
</dbReference>
<evidence type="ECO:0000256" key="8">
    <source>
        <dbReference type="ARBA" id="ARBA00023316"/>
    </source>
</evidence>
<dbReference type="InterPro" id="IPR050979">
    <property type="entry name" value="LD-transpeptidase"/>
</dbReference>
<comment type="similarity">
    <text evidence="2">Belongs to the YkuD family.</text>
</comment>
<keyword evidence="8 9" id="KW-0961">Cell wall biogenesis/degradation</keyword>
<dbReference type="GO" id="GO:0018104">
    <property type="term" value="P:peptidoglycan-protein cross-linking"/>
    <property type="evidence" value="ECO:0007669"/>
    <property type="project" value="TreeGrafter"/>
</dbReference>
<dbReference type="Pfam" id="PF03734">
    <property type="entry name" value="YkuD"/>
    <property type="match status" value="1"/>
</dbReference>